<accession>A0A1B1AZG7</accession>
<dbReference type="AlphaFoldDB" id="A0A1B1AZG7"/>
<dbReference type="KEGG" id="sgs:AVL59_22425"/>
<name>A0A1B1AZG7_9ACTN</name>
<dbReference type="Proteomes" id="UP000092659">
    <property type="component" value="Chromosome"/>
</dbReference>
<gene>
    <name evidence="1" type="ORF">AVL59_22425</name>
</gene>
<sequence>MKRELDPEPGRLLAIGWTPLRPGRSEDIVFTIDMGAVNGVSTRACEGECVPRCPLPGRL</sequence>
<protein>
    <submittedName>
        <fullName evidence="1">Uncharacterized protein</fullName>
    </submittedName>
</protein>
<evidence type="ECO:0000313" key="1">
    <source>
        <dbReference type="EMBL" id="ANP51959.1"/>
    </source>
</evidence>
<reference evidence="1 2" key="1">
    <citation type="submission" date="2016-06" db="EMBL/GenBank/DDBJ databases">
        <title>Complete genome sequence of Streptomyces griseochromogenes ATCC 14511, the Blasticidin S producer.</title>
        <authorList>
            <person name="Wu L."/>
        </authorList>
    </citation>
    <scope>NUCLEOTIDE SEQUENCE [LARGE SCALE GENOMIC DNA]</scope>
    <source>
        <strain evidence="1 2">ATCC 14511</strain>
    </source>
</reference>
<dbReference type="OrthoDB" id="4247482at2"/>
<dbReference type="EMBL" id="CP016279">
    <property type="protein sequence ID" value="ANP51959.1"/>
    <property type="molecule type" value="Genomic_DNA"/>
</dbReference>
<evidence type="ECO:0000313" key="2">
    <source>
        <dbReference type="Proteomes" id="UP000092659"/>
    </source>
</evidence>
<proteinExistence type="predicted"/>
<organism evidence="1 2">
    <name type="scientific">Streptomyces griseochromogenes</name>
    <dbReference type="NCBI Taxonomy" id="68214"/>
    <lineage>
        <taxon>Bacteria</taxon>
        <taxon>Bacillati</taxon>
        <taxon>Actinomycetota</taxon>
        <taxon>Actinomycetes</taxon>
        <taxon>Kitasatosporales</taxon>
        <taxon>Streptomycetaceae</taxon>
        <taxon>Streptomyces</taxon>
    </lineage>
</organism>